<proteinExistence type="predicted"/>
<dbReference type="RefSeq" id="WP_089724813.1">
    <property type="nucleotide sequence ID" value="NZ_FNGI01000001.1"/>
</dbReference>
<dbReference type="STRING" id="119000.SAMN05661010_00298"/>
<evidence type="ECO:0000313" key="3">
    <source>
        <dbReference type="Proteomes" id="UP000198654"/>
    </source>
</evidence>
<dbReference type="AlphaFoldDB" id="A0A1G9F9D0"/>
<keyword evidence="3" id="KW-1185">Reference proteome</keyword>
<gene>
    <name evidence="2" type="ORF">SAMN05661010_00298</name>
</gene>
<evidence type="ECO:0000313" key="2">
    <source>
        <dbReference type="EMBL" id="SDK84996.1"/>
    </source>
</evidence>
<organism evidence="2 3">
    <name type="scientific">Modicisalibacter muralis</name>
    <dbReference type="NCBI Taxonomy" id="119000"/>
    <lineage>
        <taxon>Bacteria</taxon>
        <taxon>Pseudomonadati</taxon>
        <taxon>Pseudomonadota</taxon>
        <taxon>Gammaproteobacteria</taxon>
        <taxon>Oceanospirillales</taxon>
        <taxon>Halomonadaceae</taxon>
        <taxon>Modicisalibacter</taxon>
    </lineage>
</organism>
<name>A0A1G9F9D0_9GAMM</name>
<dbReference type="Proteomes" id="UP000198654">
    <property type="component" value="Unassembled WGS sequence"/>
</dbReference>
<protein>
    <recommendedName>
        <fullName evidence="4">DUF721 domain-containing protein</fullName>
    </recommendedName>
</protein>
<sequence>MSIKAKRFRAQPMTALLEDGSRGSGELGSLMRMARLIEHAQRHLREHLPEEVREHVFVGGYRQGKLTLITDRAVWLTWLRYEQPRLLALLKQLPEFTAVMGFTLKVRPVSPLKIPPRQTRSLSSRAADEISSCAADTDDPALKRSLERLAAHAETDAEKNDQT</sequence>
<dbReference type="InterPro" id="IPR007922">
    <property type="entry name" value="DciA-like"/>
</dbReference>
<evidence type="ECO:0008006" key="4">
    <source>
        <dbReference type="Google" id="ProtNLM"/>
    </source>
</evidence>
<accession>A0A1G9F9D0</accession>
<dbReference type="OrthoDB" id="5767011at2"/>
<feature type="region of interest" description="Disordered" evidence="1">
    <location>
        <begin position="116"/>
        <end position="141"/>
    </location>
</feature>
<dbReference type="EMBL" id="FNGI01000001">
    <property type="protein sequence ID" value="SDK84996.1"/>
    <property type="molecule type" value="Genomic_DNA"/>
</dbReference>
<evidence type="ECO:0000256" key="1">
    <source>
        <dbReference type="SAM" id="MobiDB-lite"/>
    </source>
</evidence>
<dbReference type="Pfam" id="PF05258">
    <property type="entry name" value="DciA"/>
    <property type="match status" value="1"/>
</dbReference>
<reference evidence="2 3" key="1">
    <citation type="submission" date="2016-10" db="EMBL/GenBank/DDBJ databases">
        <authorList>
            <person name="de Groot N.N."/>
        </authorList>
    </citation>
    <scope>NUCLEOTIDE SEQUENCE [LARGE SCALE GENOMIC DNA]</scope>
    <source>
        <strain evidence="2 3">DSM 14789</strain>
    </source>
</reference>